<dbReference type="Proteomes" id="UP001152607">
    <property type="component" value="Unassembled WGS sequence"/>
</dbReference>
<dbReference type="AlphaFoldDB" id="A0A9W4UWP7"/>
<evidence type="ECO:0000313" key="1">
    <source>
        <dbReference type="EMBL" id="CAI6342092.1"/>
    </source>
</evidence>
<comment type="caution">
    <text evidence="1">The sequence shown here is derived from an EMBL/GenBank/DDBJ whole genome shotgun (WGS) entry which is preliminary data.</text>
</comment>
<name>A0A9W4UWP7_9PLEO</name>
<evidence type="ECO:0000313" key="2">
    <source>
        <dbReference type="Proteomes" id="UP001152607"/>
    </source>
</evidence>
<proteinExistence type="predicted"/>
<keyword evidence="2" id="KW-1185">Reference proteome</keyword>
<sequence>MFSRLTQVAKHLSRPNRSAAFLPPPSTLVTSSIMASATPQQKALIHTAACLIIGDEVLGGKWTPIQ</sequence>
<dbReference type="OrthoDB" id="5413689at2759"/>
<protein>
    <submittedName>
        <fullName evidence="1">Uncharacterized protein</fullName>
    </submittedName>
</protein>
<accession>A0A9W4UWP7</accession>
<organism evidence="1 2">
    <name type="scientific">Periconia digitata</name>
    <dbReference type="NCBI Taxonomy" id="1303443"/>
    <lineage>
        <taxon>Eukaryota</taxon>
        <taxon>Fungi</taxon>
        <taxon>Dikarya</taxon>
        <taxon>Ascomycota</taxon>
        <taxon>Pezizomycotina</taxon>
        <taxon>Dothideomycetes</taxon>
        <taxon>Pleosporomycetidae</taxon>
        <taxon>Pleosporales</taxon>
        <taxon>Massarineae</taxon>
        <taxon>Periconiaceae</taxon>
        <taxon>Periconia</taxon>
    </lineage>
</organism>
<dbReference type="EMBL" id="CAOQHR010000013">
    <property type="protein sequence ID" value="CAI6342092.1"/>
    <property type="molecule type" value="Genomic_DNA"/>
</dbReference>
<reference evidence="1" key="1">
    <citation type="submission" date="2023-01" db="EMBL/GenBank/DDBJ databases">
        <authorList>
            <person name="Van Ghelder C."/>
            <person name="Rancurel C."/>
        </authorList>
    </citation>
    <scope>NUCLEOTIDE SEQUENCE</scope>
    <source>
        <strain evidence="1">CNCM I-4278</strain>
    </source>
</reference>
<gene>
    <name evidence="1" type="ORF">PDIGIT_LOCUS15295</name>
</gene>